<sequence>MRSKRSGIKNGMICLRELRLMKSNYLLKYHDFYFQRIAKLKEQVKELHNKLSNEEFRQHEIVKFAYRIREADQEIIPQDPNRPEYRLTGDLRKYRRYKQGLQRYRLFFCFSNKPKIILYLYLNDEKHLRKAGDRNDPYEEFKSLVTKRYFSHNPDDPKVQKWIKSYYP</sequence>
<dbReference type="GO" id="GO:0004540">
    <property type="term" value="F:RNA nuclease activity"/>
    <property type="evidence" value="ECO:0007669"/>
    <property type="project" value="InterPro"/>
</dbReference>
<proteinExistence type="predicted"/>
<feature type="coiled-coil region" evidence="1">
    <location>
        <begin position="30"/>
        <end position="57"/>
    </location>
</feature>
<evidence type="ECO:0008006" key="4">
    <source>
        <dbReference type="Google" id="ProtNLM"/>
    </source>
</evidence>
<keyword evidence="1" id="KW-0175">Coiled coil</keyword>
<dbReference type="GO" id="GO:0110001">
    <property type="term" value="C:toxin-antitoxin complex"/>
    <property type="evidence" value="ECO:0007669"/>
    <property type="project" value="InterPro"/>
</dbReference>
<dbReference type="Proteomes" id="UP000231292">
    <property type="component" value="Unassembled WGS sequence"/>
</dbReference>
<evidence type="ECO:0000313" key="2">
    <source>
        <dbReference type="EMBL" id="PIP19358.1"/>
    </source>
</evidence>
<evidence type="ECO:0000313" key="3">
    <source>
        <dbReference type="Proteomes" id="UP000231292"/>
    </source>
</evidence>
<accession>A0A2G9YJE5</accession>
<comment type="caution">
    <text evidence="2">The sequence shown here is derived from an EMBL/GenBank/DDBJ whole genome shotgun (WGS) entry which is preliminary data.</text>
</comment>
<evidence type="ECO:0000256" key="1">
    <source>
        <dbReference type="SAM" id="Coils"/>
    </source>
</evidence>
<reference evidence="2 3" key="1">
    <citation type="submission" date="2017-09" db="EMBL/GenBank/DDBJ databases">
        <title>Depth-based differentiation of microbial function through sediment-hosted aquifers and enrichment of novel symbionts in the deep terrestrial subsurface.</title>
        <authorList>
            <person name="Probst A.J."/>
            <person name="Ladd B."/>
            <person name="Jarett J.K."/>
            <person name="Geller-Mcgrath D.E."/>
            <person name="Sieber C.M."/>
            <person name="Emerson J.B."/>
            <person name="Anantharaman K."/>
            <person name="Thomas B.C."/>
            <person name="Malmstrom R."/>
            <person name="Stieglmeier M."/>
            <person name="Klingl A."/>
            <person name="Woyke T."/>
            <person name="Ryan C.M."/>
            <person name="Banfield J.F."/>
        </authorList>
    </citation>
    <scope>NUCLEOTIDE SEQUENCE [LARGE SCALE GENOMIC DNA]</scope>
    <source>
        <strain evidence="2">CG23_combo_of_CG06-09_8_20_14_all_41_10</strain>
    </source>
</reference>
<dbReference type="EMBL" id="PCRK01000078">
    <property type="protein sequence ID" value="PIP19358.1"/>
    <property type="molecule type" value="Genomic_DNA"/>
</dbReference>
<gene>
    <name evidence="2" type="ORF">COX41_03300</name>
</gene>
<organism evidence="2 3">
    <name type="scientific">Candidatus Sherwoodlollariibacterium unditelluris</name>
    <dbReference type="NCBI Taxonomy" id="1974757"/>
    <lineage>
        <taxon>Bacteria</taxon>
        <taxon>Pseudomonadati</taxon>
        <taxon>Candidatus Omnitrophota</taxon>
        <taxon>Candidatus Sherwoodlollariibacterium</taxon>
    </lineage>
</organism>
<dbReference type="InterPro" id="IPR021679">
    <property type="entry name" value="Toxin_endonuclease_YhaV"/>
</dbReference>
<protein>
    <recommendedName>
        <fullName evidence="4">Toxin</fullName>
    </recommendedName>
</protein>
<dbReference type="AlphaFoldDB" id="A0A2G9YJE5"/>
<dbReference type="Pfam" id="PF11663">
    <property type="entry name" value="Toxin_YhaV"/>
    <property type="match status" value="1"/>
</dbReference>
<name>A0A2G9YJE5_9BACT</name>